<reference evidence="1" key="2">
    <citation type="submission" date="2025-08" db="UniProtKB">
        <authorList>
            <consortium name="Ensembl"/>
        </authorList>
    </citation>
    <scope>IDENTIFICATION</scope>
</reference>
<evidence type="ECO:0000313" key="1">
    <source>
        <dbReference type="Ensembl" id="ENSPMRP00000022447.1"/>
    </source>
</evidence>
<proteinExistence type="predicted"/>
<sequence length="80" mass="9581">MELLCVERVIWAKWGLQLLRDCQVLQNLLSQQEHSGPQASYFQCVQKEIQPYMWKMLAFWMLGVSAEMFRSKPNIWEACW</sequence>
<reference evidence="1" key="3">
    <citation type="submission" date="2025-09" db="UniProtKB">
        <authorList>
            <consortium name="Ensembl"/>
        </authorList>
    </citation>
    <scope>IDENTIFICATION</scope>
</reference>
<dbReference type="GeneTree" id="ENSGT00990000212542"/>
<organism evidence="1 2">
    <name type="scientific">Podarcis muralis</name>
    <name type="common">Wall lizard</name>
    <name type="synonym">Lacerta muralis</name>
    <dbReference type="NCBI Taxonomy" id="64176"/>
    <lineage>
        <taxon>Eukaryota</taxon>
        <taxon>Metazoa</taxon>
        <taxon>Chordata</taxon>
        <taxon>Craniata</taxon>
        <taxon>Vertebrata</taxon>
        <taxon>Euteleostomi</taxon>
        <taxon>Lepidosauria</taxon>
        <taxon>Squamata</taxon>
        <taxon>Bifurcata</taxon>
        <taxon>Unidentata</taxon>
        <taxon>Episquamata</taxon>
        <taxon>Laterata</taxon>
        <taxon>Lacertibaenia</taxon>
        <taxon>Lacertidae</taxon>
        <taxon>Podarcis</taxon>
    </lineage>
</organism>
<protein>
    <submittedName>
        <fullName evidence="1">Uncharacterized protein</fullName>
    </submittedName>
</protein>
<name>A0A670JH82_PODMU</name>
<evidence type="ECO:0000313" key="2">
    <source>
        <dbReference type="Proteomes" id="UP000472272"/>
    </source>
</evidence>
<keyword evidence="2" id="KW-1185">Reference proteome</keyword>
<dbReference type="Ensembl" id="ENSPMRT00000023845.1">
    <property type="protein sequence ID" value="ENSPMRP00000022447.1"/>
    <property type="gene ID" value="ENSPMRG00000014568.1"/>
</dbReference>
<accession>A0A670JH82</accession>
<dbReference type="Proteomes" id="UP000472272">
    <property type="component" value="Chromosome 15"/>
</dbReference>
<dbReference type="Gene3D" id="1.10.472.10">
    <property type="entry name" value="Cyclin-like"/>
    <property type="match status" value="2"/>
</dbReference>
<dbReference type="AlphaFoldDB" id="A0A670JH82"/>
<reference evidence="1 2" key="1">
    <citation type="journal article" date="2019" name="Proc. Natl. Acad. Sci. U.S.A.">
        <title>Regulatory changes in pterin and carotenoid genes underlie balanced color polymorphisms in the wall lizard.</title>
        <authorList>
            <person name="Andrade P."/>
            <person name="Pinho C."/>
            <person name="Perez I de Lanuza G."/>
            <person name="Afonso S."/>
            <person name="Brejcha J."/>
            <person name="Rubin C.J."/>
            <person name="Wallerman O."/>
            <person name="Pereira P."/>
            <person name="Sabatino S.J."/>
            <person name="Bellati A."/>
            <person name="Pellitteri-Rosa D."/>
            <person name="Bosakova Z."/>
            <person name="Bunikis I."/>
            <person name="Carretero M.A."/>
            <person name="Feiner N."/>
            <person name="Marsik P."/>
            <person name="Pauperio F."/>
            <person name="Salvi D."/>
            <person name="Soler L."/>
            <person name="While G.M."/>
            <person name="Uller T."/>
            <person name="Font E."/>
            <person name="Andersson L."/>
            <person name="Carneiro M."/>
        </authorList>
    </citation>
    <scope>NUCLEOTIDE SEQUENCE</scope>
</reference>